<name>A0AAN8G047_TRICO</name>
<evidence type="ECO:0000256" key="5">
    <source>
        <dbReference type="ARBA" id="ARBA00023136"/>
    </source>
</evidence>
<keyword evidence="9" id="KW-1185">Reference proteome</keyword>
<sequence>MVTVMEVSSWIISMVHLIQGVCGISFNAILIFLVLKKTPESLASYSILIFNFAICDLVACASALFVQERMICDGLALYLLPQGPCSYFGSLACVIGHGIMLHCFTHGLWSLAFSFLYRYYILGHEQPKNSTIISVIALIYTPSFLQLALTVQATLPILYLAASSIYVAELLCSYRDQFFEYLVPILLNFIPMLTPLTSLYFIGPYRTMICDGLAIYLLSQGPCSHFGPLACIIGHSVMIHCFTHGLWSLAFSFFYRYYILGHEQPKNSTIISIIALIYTLSFLQL</sequence>
<dbReference type="Pfam" id="PF10317">
    <property type="entry name" value="7TM_GPCR_Srd"/>
    <property type="match status" value="2"/>
</dbReference>
<dbReference type="EMBL" id="WIXE01007242">
    <property type="protein sequence ID" value="KAK5980590.1"/>
    <property type="molecule type" value="Genomic_DNA"/>
</dbReference>
<dbReference type="GO" id="GO:0016020">
    <property type="term" value="C:membrane"/>
    <property type="evidence" value="ECO:0007669"/>
    <property type="project" value="UniProtKB-SubCell"/>
</dbReference>
<organism evidence="8 9">
    <name type="scientific">Trichostrongylus colubriformis</name>
    <name type="common">Black scour worm</name>
    <dbReference type="NCBI Taxonomy" id="6319"/>
    <lineage>
        <taxon>Eukaryota</taxon>
        <taxon>Metazoa</taxon>
        <taxon>Ecdysozoa</taxon>
        <taxon>Nematoda</taxon>
        <taxon>Chromadorea</taxon>
        <taxon>Rhabditida</taxon>
        <taxon>Rhabditina</taxon>
        <taxon>Rhabditomorpha</taxon>
        <taxon>Strongyloidea</taxon>
        <taxon>Trichostrongylidae</taxon>
        <taxon>Trichostrongylus</taxon>
    </lineage>
</organism>
<evidence type="ECO:0000313" key="8">
    <source>
        <dbReference type="EMBL" id="KAK5980590.1"/>
    </source>
</evidence>
<feature type="transmembrane region" description="Helical" evidence="6">
    <location>
        <begin position="47"/>
        <end position="67"/>
    </location>
</feature>
<feature type="non-terminal residue" evidence="8">
    <location>
        <position position="285"/>
    </location>
</feature>
<feature type="domain" description="G-protein coupled receptors family 1 profile" evidence="7">
    <location>
        <begin position="26"/>
        <end position="285"/>
    </location>
</feature>
<keyword evidence="3 6" id="KW-0812">Transmembrane</keyword>
<dbReference type="InterPro" id="IPR019421">
    <property type="entry name" value="7TM_GPCR_serpentine_rcpt_Srd"/>
</dbReference>
<dbReference type="Proteomes" id="UP001331761">
    <property type="component" value="Unassembled WGS sequence"/>
</dbReference>
<dbReference type="PROSITE" id="PS50262">
    <property type="entry name" value="G_PROTEIN_RECEP_F1_2"/>
    <property type="match status" value="1"/>
</dbReference>
<feature type="transmembrane region" description="Helical" evidence="6">
    <location>
        <begin position="157"/>
        <end position="174"/>
    </location>
</feature>
<dbReference type="AlphaFoldDB" id="A0AAN8G047"/>
<proteinExistence type="inferred from homology"/>
<protein>
    <recommendedName>
        <fullName evidence="7">G-protein coupled receptors family 1 profile domain-containing protein</fullName>
    </recommendedName>
</protein>
<feature type="transmembrane region" description="Helical" evidence="6">
    <location>
        <begin position="181"/>
        <end position="202"/>
    </location>
</feature>
<keyword evidence="5 6" id="KW-0472">Membrane</keyword>
<evidence type="ECO:0000256" key="2">
    <source>
        <dbReference type="ARBA" id="ARBA00009166"/>
    </source>
</evidence>
<keyword evidence="4 6" id="KW-1133">Transmembrane helix</keyword>
<feature type="transmembrane region" description="Helical" evidence="6">
    <location>
        <begin position="12"/>
        <end position="35"/>
    </location>
</feature>
<gene>
    <name evidence="8" type="ORF">GCK32_010116</name>
</gene>
<evidence type="ECO:0000259" key="7">
    <source>
        <dbReference type="PROSITE" id="PS50262"/>
    </source>
</evidence>
<accession>A0AAN8G047</accession>
<dbReference type="PANTHER" id="PTHR22945:SF40">
    <property type="entry name" value="SERPENTINE RECEPTOR, CLASS D (DELTA)-RELATED"/>
    <property type="match status" value="1"/>
</dbReference>
<evidence type="ECO:0000313" key="9">
    <source>
        <dbReference type="Proteomes" id="UP001331761"/>
    </source>
</evidence>
<comment type="caution">
    <text evidence="8">The sequence shown here is derived from an EMBL/GenBank/DDBJ whole genome shotgun (WGS) entry which is preliminary data.</text>
</comment>
<dbReference type="PANTHER" id="PTHR22945">
    <property type="entry name" value="SERPENTINE RECEPTOR, CLASS D DELTA"/>
    <property type="match status" value="1"/>
</dbReference>
<evidence type="ECO:0000256" key="3">
    <source>
        <dbReference type="ARBA" id="ARBA00022692"/>
    </source>
</evidence>
<feature type="transmembrane region" description="Helical" evidence="6">
    <location>
        <begin position="226"/>
        <end position="255"/>
    </location>
</feature>
<dbReference type="InterPro" id="IPR050920">
    <property type="entry name" value="Nematode_rcpt-like_delta"/>
</dbReference>
<evidence type="ECO:0000256" key="1">
    <source>
        <dbReference type="ARBA" id="ARBA00004141"/>
    </source>
</evidence>
<evidence type="ECO:0000256" key="4">
    <source>
        <dbReference type="ARBA" id="ARBA00022989"/>
    </source>
</evidence>
<feature type="transmembrane region" description="Helical" evidence="6">
    <location>
        <begin position="267"/>
        <end position="284"/>
    </location>
</feature>
<reference evidence="8 9" key="1">
    <citation type="submission" date="2019-10" db="EMBL/GenBank/DDBJ databases">
        <title>Assembly and Annotation for the nematode Trichostrongylus colubriformis.</title>
        <authorList>
            <person name="Martin J."/>
        </authorList>
    </citation>
    <scope>NUCLEOTIDE SEQUENCE [LARGE SCALE GENOMIC DNA]</scope>
    <source>
        <strain evidence="8">G859</strain>
        <tissue evidence="8">Whole worm</tissue>
    </source>
</reference>
<comment type="subcellular location">
    <subcellularLocation>
        <location evidence="1">Membrane</location>
        <topology evidence="1">Multi-pass membrane protein</topology>
    </subcellularLocation>
</comment>
<dbReference type="SUPFAM" id="SSF81321">
    <property type="entry name" value="Family A G protein-coupled receptor-like"/>
    <property type="match status" value="1"/>
</dbReference>
<dbReference type="InterPro" id="IPR017452">
    <property type="entry name" value="GPCR_Rhodpsn_7TM"/>
</dbReference>
<feature type="transmembrane region" description="Helical" evidence="6">
    <location>
        <begin position="87"/>
        <end position="120"/>
    </location>
</feature>
<evidence type="ECO:0000256" key="6">
    <source>
        <dbReference type="SAM" id="Phobius"/>
    </source>
</evidence>
<comment type="similarity">
    <text evidence="2">Belongs to the nematode receptor-like protein srd family.</text>
</comment>